<dbReference type="Proteomes" id="UP000676853">
    <property type="component" value="Unassembled WGS sequence"/>
</dbReference>
<organism evidence="1 2">
    <name type="scientific">Tsukamurella paurometabola</name>
    <name type="common">Corynebacterium paurometabolum</name>
    <dbReference type="NCBI Taxonomy" id="2061"/>
    <lineage>
        <taxon>Bacteria</taxon>
        <taxon>Bacillati</taxon>
        <taxon>Actinomycetota</taxon>
        <taxon>Actinomycetes</taxon>
        <taxon>Mycobacteriales</taxon>
        <taxon>Tsukamurellaceae</taxon>
        <taxon>Tsukamurella</taxon>
    </lineage>
</organism>
<evidence type="ECO:0000313" key="1">
    <source>
        <dbReference type="EMBL" id="MBS4102860.1"/>
    </source>
</evidence>
<gene>
    <name evidence="1" type="ORF">KFZ73_16640</name>
</gene>
<dbReference type="EMBL" id="JAGXOE010000043">
    <property type="protein sequence ID" value="MBS4102860.1"/>
    <property type="molecule type" value="Genomic_DNA"/>
</dbReference>
<accession>A0ABS5NEY9</accession>
<dbReference type="RefSeq" id="WP_212554411.1">
    <property type="nucleotide sequence ID" value="NZ_JAGXOE010000043.1"/>
</dbReference>
<sequence length="176" mass="19430">MTQQFTLVGSGRTWPATRFSDPWEAWVVPVVTAETLTDVAAAAGATLTWDGAVAVINDERYPADGDGLYLLEAGFELQKVIPDGAPPFTFTGDWDPDTEYRCWGFDTPWNGWDTPIVDRATLEAVVADTGVDRVSWDGRIAVISREDEDEAVRLVPDADGRYHLRDLGWCFTSEDG</sequence>
<proteinExistence type="predicted"/>
<reference evidence="1 2" key="1">
    <citation type="submission" date="2021-04" db="EMBL/GenBank/DDBJ databases">
        <title>Whole genome sequence analysis of a thiophenic sulfur metabolizing bacteria.</title>
        <authorList>
            <person name="Akhtar N."/>
            <person name="Akram J."/>
            <person name="Aslam A."/>
        </authorList>
    </citation>
    <scope>NUCLEOTIDE SEQUENCE [LARGE SCALE GENOMIC DNA]</scope>
    <source>
        <strain evidence="1 2">3OW</strain>
    </source>
</reference>
<evidence type="ECO:0000313" key="2">
    <source>
        <dbReference type="Proteomes" id="UP000676853"/>
    </source>
</evidence>
<comment type="caution">
    <text evidence="1">The sequence shown here is derived from an EMBL/GenBank/DDBJ whole genome shotgun (WGS) entry which is preliminary data.</text>
</comment>
<name>A0ABS5NEY9_TSUPA</name>
<protein>
    <submittedName>
        <fullName evidence="1">Uncharacterized protein</fullName>
    </submittedName>
</protein>
<keyword evidence="2" id="KW-1185">Reference proteome</keyword>